<dbReference type="InterPro" id="IPR024011">
    <property type="entry name" value="Biosynth_lucif-like_mOase_dom"/>
</dbReference>
<feature type="region of interest" description="Disordered" evidence="3">
    <location>
        <begin position="1168"/>
        <end position="1200"/>
    </location>
</feature>
<gene>
    <name evidence="5" type="ORF">H6F99_02625</name>
</gene>
<dbReference type="Pfam" id="PF00550">
    <property type="entry name" value="PP-binding"/>
    <property type="match status" value="1"/>
</dbReference>
<accession>A0ABR8BQP9</accession>
<dbReference type="InterPro" id="IPR036736">
    <property type="entry name" value="ACP-like_sf"/>
</dbReference>
<dbReference type="InterPro" id="IPR036661">
    <property type="entry name" value="Luciferase-like_sf"/>
</dbReference>
<dbReference type="Pfam" id="PF00551">
    <property type="entry name" value="Formyl_trans_N"/>
    <property type="match status" value="1"/>
</dbReference>
<dbReference type="InterPro" id="IPR020806">
    <property type="entry name" value="PKS_PP-bd"/>
</dbReference>
<dbReference type="InterPro" id="IPR036477">
    <property type="entry name" value="Formyl_transf_N_sf"/>
</dbReference>
<dbReference type="PROSITE" id="PS50075">
    <property type="entry name" value="CARRIER"/>
    <property type="match status" value="1"/>
</dbReference>
<dbReference type="SUPFAM" id="SSF51679">
    <property type="entry name" value="Bacterial luciferase-like"/>
    <property type="match status" value="1"/>
</dbReference>
<dbReference type="Gene3D" id="3.30.300.30">
    <property type="match status" value="1"/>
</dbReference>
<dbReference type="CDD" id="cd05930">
    <property type="entry name" value="A_NRPS"/>
    <property type="match status" value="1"/>
</dbReference>
<proteinExistence type="predicted"/>
<evidence type="ECO:0000256" key="1">
    <source>
        <dbReference type="ARBA" id="ARBA00022450"/>
    </source>
</evidence>
<dbReference type="InterPro" id="IPR006162">
    <property type="entry name" value="Ppantetheine_attach_site"/>
</dbReference>
<organism evidence="5 6">
    <name type="scientific">Aphanizomenon flos-aquae FACHB-1040</name>
    <dbReference type="NCBI Taxonomy" id="2692887"/>
    <lineage>
        <taxon>Bacteria</taxon>
        <taxon>Bacillati</taxon>
        <taxon>Cyanobacteriota</taxon>
        <taxon>Cyanophyceae</taxon>
        <taxon>Nostocales</taxon>
        <taxon>Aphanizomenonaceae</taxon>
        <taxon>Aphanizomenon</taxon>
    </lineage>
</organism>
<dbReference type="InterPro" id="IPR011034">
    <property type="entry name" value="Formyl_transferase-like_C_sf"/>
</dbReference>
<dbReference type="Proteomes" id="UP000606721">
    <property type="component" value="Unassembled WGS sequence"/>
</dbReference>
<evidence type="ECO:0000313" key="5">
    <source>
        <dbReference type="EMBL" id="MBD2277254.1"/>
    </source>
</evidence>
<dbReference type="Pfam" id="PF00296">
    <property type="entry name" value="Bac_luciferase"/>
    <property type="match status" value="1"/>
</dbReference>
<dbReference type="InterPro" id="IPR025110">
    <property type="entry name" value="AMP-bd_C"/>
</dbReference>
<dbReference type="SUPFAM" id="SSF47336">
    <property type="entry name" value="ACP-like"/>
    <property type="match status" value="1"/>
</dbReference>
<dbReference type="PANTHER" id="PTHR45527">
    <property type="entry name" value="NONRIBOSOMAL PEPTIDE SYNTHETASE"/>
    <property type="match status" value="1"/>
</dbReference>
<dbReference type="PROSITE" id="PS00012">
    <property type="entry name" value="PHOSPHOPANTETHEINE"/>
    <property type="match status" value="1"/>
</dbReference>
<dbReference type="InterPro" id="IPR002376">
    <property type="entry name" value="Formyl_transf_N"/>
</dbReference>
<dbReference type="RefSeq" id="WP_190382171.1">
    <property type="nucleotide sequence ID" value="NZ_JACJQT010000004.1"/>
</dbReference>
<dbReference type="Pfam" id="PF00501">
    <property type="entry name" value="AMP-binding"/>
    <property type="match status" value="2"/>
</dbReference>
<dbReference type="Gene3D" id="3.40.50.12230">
    <property type="match status" value="1"/>
</dbReference>
<evidence type="ECO:0000259" key="4">
    <source>
        <dbReference type="PROSITE" id="PS50075"/>
    </source>
</evidence>
<evidence type="ECO:0000256" key="3">
    <source>
        <dbReference type="SAM" id="MobiDB-lite"/>
    </source>
</evidence>
<dbReference type="Gene3D" id="3.40.50.12780">
    <property type="entry name" value="N-terminal domain of ligase-like"/>
    <property type="match status" value="2"/>
</dbReference>
<keyword evidence="1" id="KW-0596">Phosphopantetheine</keyword>
<dbReference type="NCBIfam" id="TIGR04020">
    <property type="entry name" value="seco_metab_LLM"/>
    <property type="match status" value="1"/>
</dbReference>
<dbReference type="InterPro" id="IPR011251">
    <property type="entry name" value="Luciferase-like_dom"/>
</dbReference>
<sequence>MSSFSCFVVGNGILALSCLEILLQKDCQVLGVYSTDNSLQKWSQEHGITHAASRSMFHKTLLGVKYDYLFSINNVQWIIPEDVITRAKKASINYHDSPLPKYAGLYATTWALLNGETEYAVTWHEVSAEIDAGRIFKQASVPILADDTVFNLNLRCFDAAVNSFRELVEELVIDVAKPYPQDLSQRSYFSPRDRPEAAALISYDVTTKDICNLVKALDFGPTRNELGLPKTWLPGGVIVVGSARSIASEYGTPGQVLKLDSQGMCVATINGAVQLSEFSTLNGKDISLEQLQTDYGVRVGDVLPAIDTNIRKAITERNAFLCGHEQAWAKRLMQLAAFRHPYSPLTTSGQKPDISMHRYSILSLTGQVAAKSLLSMFAAYCARLTSEMEFDLGLQTDAQRGIAPEIFAQRVPLRVQTQVNESFHDFQRRFEIALDDACRLGSFRNTLLRRYPQLHGDGNGGSDDNFLPVAIALVASPDQLDWQSLGASMALVAYEDGTLPELVHTGSLNNTDSKAIVQQLQSLITACIEDPQQSLHQLPLLSVAQQQRILVDWNDTAEPFPTDLCIHELLAIQAELTPDAVAVVFQDRELTYRQLNAQANQLAHYLQLQGVGPDVIVGLQIERSLEMMIGLLAIHKAGGAYLPLDPSFPPDRLAFMVEDSQATVILTQEKLDQDPRLLKEVGDLGMTRIIPIDTLWAEITQQPTTNPHSGVKPENLSYVIYTSGSTGKPKGVMVEHRNVANFFTGMDAVIDHEPPGVWLAVTSLSFDISVLELFWTLARGFKVVIYNPKQERQQSKSQQPIAVNKLQDTDFSLFYFSSHEQGQDAAAKYRLLFEGAKFADANGFKAVWTPERHFHAFGGLFPNPVVSSAAIATTTKNIQIRAGSCISPLHNTVRLTEDWSLVDNFSNGRVGISFGAGWQPNDFILSPQTFENRKEIMFQQIEEVQALWRGETLPYPNGKGEIIEVQTLPLPIQPNLPVWITAAGNPETFQMAGARGFNILTHLLGQSLDELAAKIAIYRQAYTENGHSGEGIVSLMIHTFVGESDDIVKEIVRQPMRQYLASSLDLIKLAAWSFPTFKQKTTNDKGQFAVSHLSEPDMAEVLDFSFERYFETSGLFGTVDTCLQMVDRIKAIGINEIACLIDYGVDTNTVLSQLPLLNELKTRANYQIREQGTGNREQEIGNRESGTGRNRKEQEGIGNREQGKIESIADLINRHQVTHLQCTPSMAGLLMAETANHEAMGQLRQMMVGGEALTEALANQLQQIIPGQIHNMYGPTETTIWSATHTLAEVDGVVPLGRPIANTELYILDKNQQPVPVGVAGELYIGGQGVTRGYLHRPELTQERFVPNPFSDDATARLYRTGDLVRYRRDGNVEFLGRMDFQVKVRGHRIELGEIETILSRHEAVREAVIIVREDMPGDQRLVAYLLPQPGYQPSHATMREYLLSLLPEYMVPSNFVVLGKFPLTPNHKVDRKALPAPLLVVQSEDSVNTTIPKNDIEQTLMEIWQKVLQIPQVGTQDNFFHLGGNSLVAVTLIREILSAFNVDLPLISLFRSPTITDLAQQISAQTFANKSHNK</sequence>
<feature type="domain" description="Carrier" evidence="4">
    <location>
        <begin position="1492"/>
        <end position="1567"/>
    </location>
</feature>
<dbReference type="InterPro" id="IPR045851">
    <property type="entry name" value="AMP-bd_C_sf"/>
</dbReference>
<keyword evidence="2" id="KW-0597">Phosphoprotein</keyword>
<protein>
    <submittedName>
        <fullName evidence="5">LLM class flavin-dependent oxidoreductase</fullName>
    </submittedName>
</protein>
<evidence type="ECO:0000256" key="2">
    <source>
        <dbReference type="ARBA" id="ARBA00022553"/>
    </source>
</evidence>
<comment type="caution">
    <text evidence="5">The sequence shown here is derived from an EMBL/GenBank/DDBJ whole genome shotgun (WGS) entry which is preliminary data.</text>
</comment>
<dbReference type="Gene3D" id="1.10.1200.10">
    <property type="entry name" value="ACP-like"/>
    <property type="match status" value="1"/>
</dbReference>
<dbReference type="InterPro" id="IPR020845">
    <property type="entry name" value="AMP-binding_CS"/>
</dbReference>
<name>A0ABR8BQP9_APHFL</name>
<dbReference type="InterPro" id="IPR009081">
    <property type="entry name" value="PP-bd_ACP"/>
</dbReference>
<evidence type="ECO:0000313" key="6">
    <source>
        <dbReference type="Proteomes" id="UP000606721"/>
    </source>
</evidence>
<dbReference type="SMART" id="SM00823">
    <property type="entry name" value="PKS_PP"/>
    <property type="match status" value="1"/>
</dbReference>
<reference evidence="5 6" key="1">
    <citation type="journal article" date="2020" name="ISME J.">
        <title>Comparative genomics reveals insights into cyanobacterial evolution and habitat adaptation.</title>
        <authorList>
            <person name="Chen M.Y."/>
            <person name="Teng W.K."/>
            <person name="Zhao L."/>
            <person name="Hu C.X."/>
            <person name="Zhou Y.K."/>
            <person name="Han B.P."/>
            <person name="Song L.R."/>
            <person name="Shu W.S."/>
        </authorList>
    </citation>
    <scope>NUCLEOTIDE SEQUENCE [LARGE SCALE GENOMIC DNA]</scope>
    <source>
        <strain evidence="5 6">FACHB-1040</strain>
    </source>
</reference>
<dbReference type="PROSITE" id="PS00455">
    <property type="entry name" value="AMP_BINDING"/>
    <property type="match status" value="1"/>
</dbReference>
<dbReference type="SUPFAM" id="SSF56801">
    <property type="entry name" value="Acetyl-CoA synthetase-like"/>
    <property type="match status" value="2"/>
</dbReference>
<dbReference type="InterPro" id="IPR042099">
    <property type="entry name" value="ANL_N_sf"/>
</dbReference>
<dbReference type="Gene3D" id="3.20.20.30">
    <property type="entry name" value="Luciferase-like domain"/>
    <property type="match status" value="1"/>
</dbReference>
<dbReference type="InterPro" id="IPR000873">
    <property type="entry name" value="AMP-dep_synth/lig_dom"/>
</dbReference>
<dbReference type="SUPFAM" id="SSF50486">
    <property type="entry name" value="FMT C-terminal domain-like"/>
    <property type="match status" value="1"/>
</dbReference>
<dbReference type="EMBL" id="JACJQT010000004">
    <property type="protein sequence ID" value="MBD2277254.1"/>
    <property type="molecule type" value="Genomic_DNA"/>
</dbReference>
<dbReference type="Pfam" id="PF13193">
    <property type="entry name" value="AMP-binding_C"/>
    <property type="match status" value="1"/>
</dbReference>
<dbReference type="Gene3D" id="3.30.559.30">
    <property type="entry name" value="Nonribosomal peptide synthetase, condensation domain"/>
    <property type="match status" value="1"/>
</dbReference>
<dbReference type="PANTHER" id="PTHR45527:SF1">
    <property type="entry name" value="FATTY ACID SYNTHASE"/>
    <property type="match status" value="1"/>
</dbReference>
<dbReference type="SUPFAM" id="SSF53328">
    <property type="entry name" value="Formyltransferase"/>
    <property type="match status" value="1"/>
</dbReference>
<keyword evidence="6" id="KW-1185">Reference proteome</keyword>